<organism evidence="1 2">
    <name type="scientific">Oidiodendron maius (strain Zn)</name>
    <dbReference type="NCBI Taxonomy" id="913774"/>
    <lineage>
        <taxon>Eukaryota</taxon>
        <taxon>Fungi</taxon>
        <taxon>Dikarya</taxon>
        <taxon>Ascomycota</taxon>
        <taxon>Pezizomycotina</taxon>
        <taxon>Leotiomycetes</taxon>
        <taxon>Leotiomycetes incertae sedis</taxon>
        <taxon>Myxotrichaceae</taxon>
        <taxon>Oidiodendron</taxon>
    </lineage>
</organism>
<dbReference type="SUPFAM" id="SSF53167">
    <property type="entry name" value="Purine and uridine phosphorylases"/>
    <property type="match status" value="1"/>
</dbReference>
<dbReference type="Gene3D" id="3.40.50.1580">
    <property type="entry name" value="Nucleoside phosphorylase domain"/>
    <property type="match status" value="1"/>
</dbReference>
<dbReference type="InParanoid" id="A0A0C3H072"/>
<accession>A0A0C3H072</accession>
<evidence type="ECO:0000313" key="2">
    <source>
        <dbReference type="Proteomes" id="UP000054321"/>
    </source>
</evidence>
<dbReference type="HOGENOM" id="CLU_025948_0_0_1"/>
<dbReference type="InterPro" id="IPR035994">
    <property type="entry name" value="Nucleoside_phosphorylase_sf"/>
</dbReference>
<protein>
    <recommendedName>
        <fullName evidence="3">Nucleoside phosphorylase domain-containing protein</fullName>
    </recommendedName>
</protein>
<name>A0A0C3H072_OIDMZ</name>
<evidence type="ECO:0008006" key="3">
    <source>
        <dbReference type="Google" id="ProtNLM"/>
    </source>
</evidence>
<sequence>MKVPPQKVLCSRALCIIAEKSEELAIFRECFRLDEKIVGSDIPDVSNAYEFWLGSFLIGNGQQLPFYITCCSSQRIQTFATESTSLFKTLKPKYAIHVGVCAGMSTKGVRRVHFEQGMGTAFNYEEGHPVIRDSTSVFQPSADIIQYPDMSVAKFVKSLAKSKYKYGTFASGCSVRPDTQVILKSVADTVARDVLALEKEASAFLYVCEHTGVISLGVVKGVSELGDTNEAVSNEGDYNSAIVNTANAVRLWIGATPDIITPLPHELEPGLVLAEDYCANYIEPVWQMQEDLWAKTGRIEGAAIGLKIVLPRNSNVYLYGRVKVTIKRSIRKRGLEWVGIGEGHEIRTVLYKWPYIIDFPGIVSQLASCPDVIHQLDLFANHIRDKSVTEWENEVEVWSWEEFQTWATVGIGETSPSALQQNIAH</sequence>
<keyword evidence="2" id="KW-1185">Reference proteome</keyword>
<dbReference type="AlphaFoldDB" id="A0A0C3H072"/>
<proteinExistence type="predicted"/>
<reference evidence="1 2" key="1">
    <citation type="submission" date="2014-04" db="EMBL/GenBank/DDBJ databases">
        <authorList>
            <consortium name="DOE Joint Genome Institute"/>
            <person name="Kuo A."/>
            <person name="Martino E."/>
            <person name="Perotto S."/>
            <person name="Kohler A."/>
            <person name="Nagy L.G."/>
            <person name="Floudas D."/>
            <person name="Copeland A."/>
            <person name="Barry K.W."/>
            <person name="Cichocki N."/>
            <person name="Veneault-Fourrey C."/>
            <person name="LaButti K."/>
            <person name="Lindquist E.A."/>
            <person name="Lipzen A."/>
            <person name="Lundell T."/>
            <person name="Morin E."/>
            <person name="Murat C."/>
            <person name="Sun H."/>
            <person name="Tunlid A."/>
            <person name="Henrissat B."/>
            <person name="Grigoriev I.V."/>
            <person name="Hibbett D.S."/>
            <person name="Martin F."/>
            <person name="Nordberg H.P."/>
            <person name="Cantor M.N."/>
            <person name="Hua S.X."/>
        </authorList>
    </citation>
    <scope>NUCLEOTIDE SEQUENCE [LARGE SCALE GENOMIC DNA]</scope>
    <source>
        <strain evidence="1 2">Zn</strain>
    </source>
</reference>
<gene>
    <name evidence="1" type="ORF">OIDMADRAFT_58360</name>
</gene>
<dbReference type="Proteomes" id="UP000054321">
    <property type="component" value="Unassembled WGS sequence"/>
</dbReference>
<dbReference type="GO" id="GO:0003824">
    <property type="term" value="F:catalytic activity"/>
    <property type="evidence" value="ECO:0007669"/>
    <property type="project" value="InterPro"/>
</dbReference>
<evidence type="ECO:0000313" key="1">
    <source>
        <dbReference type="EMBL" id="KIM96799.1"/>
    </source>
</evidence>
<dbReference type="OrthoDB" id="4129906at2759"/>
<reference evidence="2" key="2">
    <citation type="submission" date="2015-01" db="EMBL/GenBank/DDBJ databases">
        <title>Evolutionary Origins and Diversification of the Mycorrhizal Mutualists.</title>
        <authorList>
            <consortium name="DOE Joint Genome Institute"/>
            <consortium name="Mycorrhizal Genomics Consortium"/>
            <person name="Kohler A."/>
            <person name="Kuo A."/>
            <person name="Nagy L.G."/>
            <person name="Floudas D."/>
            <person name="Copeland A."/>
            <person name="Barry K.W."/>
            <person name="Cichocki N."/>
            <person name="Veneault-Fourrey C."/>
            <person name="LaButti K."/>
            <person name="Lindquist E.A."/>
            <person name="Lipzen A."/>
            <person name="Lundell T."/>
            <person name="Morin E."/>
            <person name="Murat C."/>
            <person name="Riley R."/>
            <person name="Ohm R."/>
            <person name="Sun H."/>
            <person name="Tunlid A."/>
            <person name="Henrissat B."/>
            <person name="Grigoriev I.V."/>
            <person name="Hibbett D.S."/>
            <person name="Martin F."/>
        </authorList>
    </citation>
    <scope>NUCLEOTIDE SEQUENCE [LARGE SCALE GENOMIC DNA]</scope>
    <source>
        <strain evidence="2">Zn</strain>
    </source>
</reference>
<dbReference type="GO" id="GO:0009116">
    <property type="term" value="P:nucleoside metabolic process"/>
    <property type="evidence" value="ECO:0007669"/>
    <property type="project" value="InterPro"/>
</dbReference>
<dbReference type="EMBL" id="KN832883">
    <property type="protein sequence ID" value="KIM96799.1"/>
    <property type="molecule type" value="Genomic_DNA"/>
</dbReference>